<protein>
    <submittedName>
        <fullName evidence="10">Zinc finger protein 423-like</fullName>
    </submittedName>
</protein>
<keyword evidence="11" id="KW-1185">Reference proteome</keyword>
<keyword evidence="6" id="KW-0539">Nucleus</keyword>
<dbReference type="SMART" id="SM00355">
    <property type="entry name" value="ZnF_C2H2"/>
    <property type="match status" value="3"/>
</dbReference>
<sequence length="233" mass="25830">MSSRRKQFKPKSAIDVVDGGGGGGGGDEADKADQSANMSYSAMVSSTNEPSDECNERKRKRSTSDADGDESDSGSGSDSVLHNDTMNDIDEFEDGVAGFERLNQTTPHSSDYLDHSDYSQLNHSVMLLMFKCRVCGKGFKHRRSLNRHVKLHSGEKNFKCPFCTTAFARSDHLKAHIRTHNNSKPYRCSICQCGYSTQAALKVHIAHHHSKSKFKCVLCNELEFHSQLALEGH</sequence>
<keyword evidence="5" id="KW-0862">Zinc</keyword>
<dbReference type="PROSITE" id="PS00028">
    <property type="entry name" value="ZINC_FINGER_C2H2_1"/>
    <property type="match status" value="3"/>
</dbReference>
<dbReference type="PANTHER" id="PTHR24394:SF29">
    <property type="entry name" value="MYONEURIN"/>
    <property type="match status" value="1"/>
</dbReference>
<evidence type="ECO:0000256" key="8">
    <source>
        <dbReference type="SAM" id="MobiDB-lite"/>
    </source>
</evidence>
<feature type="domain" description="C2H2-type" evidence="9">
    <location>
        <begin position="158"/>
        <end position="185"/>
    </location>
</feature>
<dbReference type="InterPro" id="IPR013087">
    <property type="entry name" value="Znf_C2H2_type"/>
</dbReference>
<evidence type="ECO:0000256" key="5">
    <source>
        <dbReference type="ARBA" id="ARBA00022833"/>
    </source>
</evidence>
<feature type="domain" description="C2H2-type" evidence="9">
    <location>
        <begin position="130"/>
        <end position="157"/>
    </location>
</feature>
<evidence type="ECO:0000256" key="1">
    <source>
        <dbReference type="ARBA" id="ARBA00004123"/>
    </source>
</evidence>
<keyword evidence="4 7" id="KW-0863">Zinc-finger</keyword>
<evidence type="ECO:0000256" key="2">
    <source>
        <dbReference type="ARBA" id="ARBA00022723"/>
    </source>
</evidence>
<gene>
    <name evidence="10" type="ORF">BpHYR1_013382</name>
</gene>
<dbReference type="OrthoDB" id="10014897at2759"/>
<dbReference type="FunFam" id="3.30.160.60:FF:000264">
    <property type="entry name" value="Zinc finger protein 236"/>
    <property type="match status" value="1"/>
</dbReference>
<reference evidence="10 11" key="1">
    <citation type="journal article" date="2018" name="Sci. Rep.">
        <title>Genomic signatures of local adaptation to the degree of environmental predictability in rotifers.</title>
        <authorList>
            <person name="Franch-Gras L."/>
            <person name="Hahn C."/>
            <person name="Garcia-Roger E.M."/>
            <person name="Carmona M.J."/>
            <person name="Serra M."/>
            <person name="Gomez A."/>
        </authorList>
    </citation>
    <scope>NUCLEOTIDE SEQUENCE [LARGE SCALE GENOMIC DNA]</scope>
    <source>
        <strain evidence="10">HYR1</strain>
    </source>
</reference>
<organism evidence="10 11">
    <name type="scientific">Brachionus plicatilis</name>
    <name type="common">Marine rotifer</name>
    <name type="synonym">Brachionus muelleri</name>
    <dbReference type="NCBI Taxonomy" id="10195"/>
    <lineage>
        <taxon>Eukaryota</taxon>
        <taxon>Metazoa</taxon>
        <taxon>Spiralia</taxon>
        <taxon>Gnathifera</taxon>
        <taxon>Rotifera</taxon>
        <taxon>Eurotatoria</taxon>
        <taxon>Monogononta</taxon>
        <taxon>Pseudotrocha</taxon>
        <taxon>Ploima</taxon>
        <taxon>Brachionidae</taxon>
        <taxon>Brachionus</taxon>
    </lineage>
</organism>
<accession>A0A3M7QZ44</accession>
<evidence type="ECO:0000256" key="3">
    <source>
        <dbReference type="ARBA" id="ARBA00022737"/>
    </source>
</evidence>
<dbReference type="AlphaFoldDB" id="A0A3M7QZ44"/>
<dbReference type="GO" id="GO:0000981">
    <property type="term" value="F:DNA-binding transcription factor activity, RNA polymerase II-specific"/>
    <property type="evidence" value="ECO:0007669"/>
    <property type="project" value="TreeGrafter"/>
</dbReference>
<dbReference type="PANTHER" id="PTHR24394">
    <property type="entry name" value="ZINC FINGER PROTEIN"/>
    <property type="match status" value="1"/>
</dbReference>
<name>A0A3M7QZ44_BRAPC</name>
<dbReference type="GO" id="GO:0008270">
    <property type="term" value="F:zinc ion binding"/>
    <property type="evidence" value="ECO:0007669"/>
    <property type="project" value="UniProtKB-KW"/>
</dbReference>
<evidence type="ECO:0000313" key="10">
    <source>
        <dbReference type="EMBL" id="RNA16573.1"/>
    </source>
</evidence>
<evidence type="ECO:0000259" key="9">
    <source>
        <dbReference type="PROSITE" id="PS50157"/>
    </source>
</evidence>
<dbReference type="FunFam" id="3.30.160.60:FF:000340">
    <property type="entry name" value="zinc finger protein 473 isoform X1"/>
    <property type="match status" value="1"/>
</dbReference>
<keyword evidence="2" id="KW-0479">Metal-binding</keyword>
<dbReference type="Pfam" id="PF00096">
    <property type="entry name" value="zf-C2H2"/>
    <property type="match status" value="3"/>
</dbReference>
<evidence type="ECO:0000313" key="11">
    <source>
        <dbReference type="Proteomes" id="UP000276133"/>
    </source>
</evidence>
<feature type="domain" description="C2H2-type" evidence="9">
    <location>
        <begin position="186"/>
        <end position="214"/>
    </location>
</feature>
<dbReference type="GO" id="GO:0005634">
    <property type="term" value="C:nucleus"/>
    <property type="evidence" value="ECO:0007669"/>
    <property type="project" value="UniProtKB-SubCell"/>
</dbReference>
<proteinExistence type="predicted"/>
<dbReference type="PROSITE" id="PS50157">
    <property type="entry name" value="ZINC_FINGER_C2H2_2"/>
    <property type="match status" value="3"/>
</dbReference>
<dbReference type="EMBL" id="REGN01004676">
    <property type="protein sequence ID" value="RNA16573.1"/>
    <property type="molecule type" value="Genomic_DNA"/>
</dbReference>
<feature type="non-terminal residue" evidence="10">
    <location>
        <position position="233"/>
    </location>
</feature>
<comment type="caution">
    <text evidence="10">The sequence shown here is derived from an EMBL/GenBank/DDBJ whole genome shotgun (WGS) entry which is preliminary data.</text>
</comment>
<evidence type="ECO:0000256" key="6">
    <source>
        <dbReference type="ARBA" id="ARBA00023242"/>
    </source>
</evidence>
<keyword evidence="3" id="KW-0677">Repeat</keyword>
<dbReference type="STRING" id="10195.A0A3M7QZ44"/>
<evidence type="ECO:0000256" key="7">
    <source>
        <dbReference type="PROSITE-ProRule" id="PRU00042"/>
    </source>
</evidence>
<dbReference type="Proteomes" id="UP000276133">
    <property type="component" value="Unassembled WGS sequence"/>
</dbReference>
<comment type="subcellular location">
    <subcellularLocation>
        <location evidence="1">Nucleus</location>
    </subcellularLocation>
</comment>
<dbReference type="InterPro" id="IPR036236">
    <property type="entry name" value="Znf_C2H2_sf"/>
</dbReference>
<feature type="region of interest" description="Disordered" evidence="8">
    <location>
        <begin position="1"/>
        <end position="86"/>
    </location>
</feature>
<dbReference type="Gene3D" id="3.30.160.60">
    <property type="entry name" value="Classic Zinc Finger"/>
    <property type="match status" value="3"/>
</dbReference>
<dbReference type="SUPFAM" id="SSF57667">
    <property type="entry name" value="beta-beta-alpha zinc fingers"/>
    <property type="match status" value="2"/>
</dbReference>
<feature type="compositionally biased region" description="Polar residues" evidence="8">
    <location>
        <begin position="34"/>
        <end position="49"/>
    </location>
</feature>
<evidence type="ECO:0000256" key="4">
    <source>
        <dbReference type="ARBA" id="ARBA00022771"/>
    </source>
</evidence>